<evidence type="ECO:0000313" key="1">
    <source>
        <dbReference type="EMBL" id="OPJ76905.1"/>
    </source>
</evidence>
<reference evidence="1 2" key="1">
    <citation type="submission" date="2016-02" db="EMBL/GenBank/DDBJ databases">
        <title>Band-tailed pigeon sequencing and assembly.</title>
        <authorList>
            <person name="Soares A.E."/>
            <person name="Novak B.J."/>
            <person name="Rice E.S."/>
            <person name="O'Connell B."/>
            <person name="Chang D."/>
            <person name="Weber S."/>
            <person name="Shapiro B."/>
        </authorList>
    </citation>
    <scope>NUCLEOTIDE SEQUENCE [LARGE SCALE GENOMIC DNA]</scope>
    <source>
        <strain evidence="1">BTP2013</strain>
        <tissue evidence="1">Blood</tissue>
    </source>
</reference>
<name>A0A1V4JXS3_PATFA</name>
<accession>A0A1V4JXS3</accession>
<dbReference type="Proteomes" id="UP000190648">
    <property type="component" value="Unassembled WGS sequence"/>
</dbReference>
<organism evidence="1 2">
    <name type="scientific">Patagioenas fasciata monilis</name>
    <dbReference type="NCBI Taxonomy" id="372326"/>
    <lineage>
        <taxon>Eukaryota</taxon>
        <taxon>Metazoa</taxon>
        <taxon>Chordata</taxon>
        <taxon>Craniata</taxon>
        <taxon>Vertebrata</taxon>
        <taxon>Euteleostomi</taxon>
        <taxon>Archelosauria</taxon>
        <taxon>Archosauria</taxon>
        <taxon>Dinosauria</taxon>
        <taxon>Saurischia</taxon>
        <taxon>Theropoda</taxon>
        <taxon>Coelurosauria</taxon>
        <taxon>Aves</taxon>
        <taxon>Neognathae</taxon>
        <taxon>Neoaves</taxon>
        <taxon>Columbimorphae</taxon>
        <taxon>Columbiformes</taxon>
        <taxon>Columbidae</taxon>
        <taxon>Patagioenas</taxon>
    </lineage>
</organism>
<gene>
    <name evidence="1" type="ORF">AV530_007354</name>
</gene>
<dbReference type="AlphaFoldDB" id="A0A1V4JXS3"/>
<proteinExistence type="predicted"/>
<keyword evidence="2" id="KW-1185">Reference proteome</keyword>
<dbReference type="EMBL" id="LSYS01005497">
    <property type="protein sequence ID" value="OPJ76905.1"/>
    <property type="molecule type" value="Genomic_DNA"/>
</dbReference>
<sequence length="68" mass="7493">MHSSSNTKAGEEKPLSGYLQVWRGWEICLLVISRSLLQTSLPGYLAEGPVCPQQSCMDSQTGNARRPQ</sequence>
<evidence type="ECO:0000313" key="2">
    <source>
        <dbReference type="Proteomes" id="UP000190648"/>
    </source>
</evidence>
<protein>
    <submittedName>
        <fullName evidence="1">Uncharacterized protein</fullName>
    </submittedName>
</protein>
<comment type="caution">
    <text evidence="1">The sequence shown here is derived from an EMBL/GenBank/DDBJ whole genome shotgun (WGS) entry which is preliminary data.</text>
</comment>